<keyword evidence="5" id="KW-1185">Reference proteome</keyword>
<evidence type="ECO:0000313" key="5">
    <source>
        <dbReference type="Proteomes" id="UP000005435"/>
    </source>
</evidence>
<dbReference type="Pfam" id="PF08757">
    <property type="entry name" value="CotH"/>
    <property type="match status" value="1"/>
</dbReference>
<accession>G8LTP6</accession>
<dbReference type="eggNOG" id="COG5297">
    <property type="taxonomic scope" value="Bacteria"/>
</dbReference>
<dbReference type="Pfam" id="PF00404">
    <property type="entry name" value="Dockerin_1"/>
    <property type="match status" value="1"/>
</dbReference>
<dbReference type="Gene3D" id="1.10.1330.10">
    <property type="entry name" value="Dockerin domain"/>
    <property type="match status" value="1"/>
</dbReference>
<dbReference type="PROSITE" id="PS00448">
    <property type="entry name" value="CLOS_CELLULOSOME_RPT"/>
    <property type="match status" value="1"/>
</dbReference>
<feature type="signal peptide" evidence="2">
    <location>
        <begin position="1"/>
        <end position="21"/>
    </location>
</feature>
<dbReference type="HOGENOM" id="CLU_022931_1_0_9"/>
<feature type="domain" description="Dockerin" evidence="3">
    <location>
        <begin position="29"/>
        <end position="97"/>
    </location>
</feature>
<proteinExistence type="predicted"/>
<dbReference type="CDD" id="cd14256">
    <property type="entry name" value="Dockerin_I"/>
    <property type="match status" value="1"/>
</dbReference>
<protein>
    <submittedName>
        <fullName evidence="4">Dockerin-like protein</fullName>
    </submittedName>
</protein>
<sequence length="647" mass="71043" precursor="true">MKKGRFLIFSLAFALVSTVFSNYTVNVSAGSLKGDVNSDNSIDSIDYAVMKSYLLGISSQIPFDVSVADLNGDGSVNSIDLALMKSYLLGIITSFPAETSNPTPTPTPTENKDDTDMAGDIIFSVPSGTFRDRITVSLSSKIPNAQIRYTTDGSVPNSNSPLYSGPLTFTKTTQLRAQSFVNGTASGAMGTAIYIATSIDAKHDIPVIILDAYGGGKPNREYKDVAFMLFEPKNNELSISQTPSVVSRAAFHIRGQSSANFEKTPYRLELRDNADEDAKLSLLGMPADGDWNLLSPYPDKSLIRNPLAYEIGNIMGLATPRYRHVEVYINFDNQPLSADDYQGIYILTEKIEISKNRLNLKKLKKDDLQEPEISGGYLMQFNMMAAEEPIIRGNGWSDLELTEPDDATPEQLAWIANYIQQTHNAIHSSNPSDPNTGYPAYIDVDSFVDYIIVNEMAKEADSYIRSTRIYKDRNEKLKAGPLWDYDLGFGCIPGFGFGFGGGGTSSNTEGWQFEMMGMGNTTCDWFYTLMQDPSFQSKISARWSQLRQGPLSDTQLIALVDSLASPLSNAAKRNFQKWNILGTSMVGGFNTQTTQTWEEQITILKNFLTQRAAWLDQSGWKPLNTGGGWPGGGFPGGGWPGGGGWGW</sequence>
<organism evidence="4 5">
    <name type="scientific">Acetivibrio clariflavus (strain DSM 19732 / NBRC 101661 / EBR45)</name>
    <name type="common">Clostridium clariflavum</name>
    <dbReference type="NCBI Taxonomy" id="720554"/>
    <lineage>
        <taxon>Bacteria</taxon>
        <taxon>Bacillati</taxon>
        <taxon>Bacillota</taxon>
        <taxon>Clostridia</taxon>
        <taxon>Eubacteriales</taxon>
        <taxon>Oscillospiraceae</taxon>
        <taxon>Acetivibrio</taxon>
    </lineage>
</organism>
<name>G8LTP6_ACECE</name>
<dbReference type="GO" id="GO:0000272">
    <property type="term" value="P:polysaccharide catabolic process"/>
    <property type="evidence" value="ECO:0007669"/>
    <property type="project" value="InterPro"/>
</dbReference>
<dbReference type="SUPFAM" id="SSF63446">
    <property type="entry name" value="Type I dockerin domain"/>
    <property type="match status" value="1"/>
</dbReference>
<reference evidence="5" key="1">
    <citation type="submission" date="2011-12" db="EMBL/GenBank/DDBJ databases">
        <title>Complete sequence of Clostridium clariflavum DSM 19732.</title>
        <authorList>
            <consortium name="US DOE Joint Genome Institute"/>
            <person name="Lucas S."/>
            <person name="Han J."/>
            <person name="Lapidus A."/>
            <person name="Cheng J.-F."/>
            <person name="Goodwin L."/>
            <person name="Pitluck S."/>
            <person name="Peters L."/>
            <person name="Teshima H."/>
            <person name="Detter J.C."/>
            <person name="Han C."/>
            <person name="Tapia R."/>
            <person name="Land M."/>
            <person name="Hauser L."/>
            <person name="Kyrpides N."/>
            <person name="Ivanova N."/>
            <person name="Pagani I."/>
            <person name="Kitzmiller T."/>
            <person name="Lynd L."/>
            <person name="Izquierdo J."/>
            <person name="Woyke T."/>
        </authorList>
    </citation>
    <scope>NUCLEOTIDE SEQUENCE [LARGE SCALE GENOMIC DNA]</scope>
    <source>
        <strain evidence="5">DSM 19732 / NBRC 101661 / EBR45</strain>
    </source>
</reference>
<evidence type="ECO:0000259" key="3">
    <source>
        <dbReference type="PROSITE" id="PS51766"/>
    </source>
</evidence>
<evidence type="ECO:0000313" key="4">
    <source>
        <dbReference type="EMBL" id="AEV70556.1"/>
    </source>
</evidence>
<dbReference type="EMBL" id="CP003065">
    <property type="protein sequence ID" value="AEV70556.1"/>
    <property type="molecule type" value="Genomic_DNA"/>
</dbReference>
<keyword evidence="2" id="KW-0732">Signal</keyword>
<dbReference type="KEGG" id="ccl:Clocl_4124"/>
<dbReference type="InterPro" id="IPR002105">
    <property type="entry name" value="Dockerin_1_rpt"/>
</dbReference>
<dbReference type="InterPro" id="IPR036439">
    <property type="entry name" value="Dockerin_dom_sf"/>
</dbReference>
<gene>
    <name evidence="4" type="ordered locus">Clocl_4124</name>
</gene>
<dbReference type="InterPro" id="IPR059177">
    <property type="entry name" value="GH29D-like_dom"/>
</dbReference>
<dbReference type="AlphaFoldDB" id="G8LTP6"/>
<dbReference type="RefSeq" id="WP_014257052.1">
    <property type="nucleotide sequence ID" value="NC_016627.1"/>
</dbReference>
<dbReference type="Proteomes" id="UP000005435">
    <property type="component" value="Chromosome"/>
</dbReference>
<reference evidence="4 5" key="2">
    <citation type="journal article" date="2012" name="Stand. Genomic Sci.">
        <title>Complete Genome Sequence of Clostridium clariflavum DSM 19732.</title>
        <authorList>
            <person name="Izquierdo J.A."/>
            <person name="Goodwin L."/>
            <person name="Davenport K.W."/>
            <person name="Teshima H."/>
            <person name="Bruce D."/>
            <person name="Detter C."/>
            <person name="Tapia R."/>
            <person name="Han S."/>
            <person name="Land M."/>
            <person name="Hauser L."/>
            <person name="Jeffries C.D."/>
            <person name="Han J."/>
            <person name="Pitluck S."/>
            <person name="Nolan M."/>
            <person name="Chen A."/>
            <person name="Huntemann M."/>
            <person name="Mavromatis K."/>
            <person name="Mikhailova N."/>
            <person name="Liolios K."/>
            <person name="Woyke T."/>
            <person name="Lynd L.R."/>
        </authorList>
    </citation>
    <scope>NUCLEOTIDE SEQUENCE [LARGE SCALE GENOMIC DNA]</scope>
    <source>
        <strain evidence="5">DSM 19732 / NBRC 101661 / EBR45</strain>
    </source>
</reference>
<dbReference type="OrthoDB" id="9803752at2"/>
<dbReference type="GO" id="GO:0004553">
    <property type="term" value="F:hydrolase activity, hydrolyzing O-glycosyl compounds"/>
    <property type="evidence" value="ECO:0007669"/>
    <property type="project" value="InterPro"/>
</dbReference>
<feature type="chain" id="PRO_5039727402" evidence="2">
    <location>
        <begin position="22"/>
        <end position="647"/>
    </location>
</feature>
<dbReference type="InterPro" id="IPR016134">
    <property type="entry name" value="Dockerin_dom"/>
</dbReference>
<dbReference type="Pfam" id="PF13290">
    <property type="entry name" value="CHB_HEX_C_1"/>
    <property type="match status" value="1"/>
</dbReference>
<evidence type="ECO:0000256" key="2">
    <source>
        <dbReference type="SAM" id="SignalP"/>
    </source>
</evidence>
<feature type="region of interest" description="Disordered" evidence="1">
    <location>
        <begin position="98"/>
        <end position="117"/>
    </location>
</feature>
<evidence type="ECO:0000256" key="1">
    <source>
        <dbReference type="SAM" id="MobiDB-lite"/>
    </source>
</evidence>
<dbReference type="PROSITE" id="PS51766">
    <property type="entry name" value="DOCKERIN"/>
    <property type="match status" value="1"/>
</dbReference>
<dbReference type="STRING" id="720554.Clocl_4124"/>
<dbReference type="InterPro" id="IPR014867">
    <property type="entry name" value="Spore_coat_CotH_CotH2/3/7"/>
</dbReference>